<sequence>MSQFNGNKNMDDVFKSMNKKLDISKQEQNDIHSQMNKKISRISKRTPKRPKWKYYLSLTAASIIIVVLSLPLFSNIIHERTGNEGIYQILNEVGYQEVVHKEEVETGVVVFYAPDIQTNDMDTEVAELGAIFIEKTLWGWEETFDRGAYTTSINEEVTNITSQYLSQSHSQSPFPMIYGEIMNPNIVEIKVINLESNKEYEAEITIKESHKIWFVFVDNNEETNYEVQGLSEKGEVVTSNLVNEDESSSGIDLVDE</sequence>
<dbReference type="OrthoDB" id="1902411at2"/>
<gene>
    <name evidence="2" type="ORF">SAMN05518684_108139</name>
</gene>
<feature type="transmembrane region" description="Helical" evidence="1">
    <location>
        <begin position="54"/>
        <end position="73"/>
    </location>
</feature>
<evidence type="ECO:0000313" key="3">
    <source>
        <dbReference type="Proteomes" id="UP000198571"/>
    </source>
</evidence>
<keyword evidence="3" id="KW-1185">Reference proteome</keyword>
<keyword evidence="1" id="KW-1133">Transmembrane helix</keyword>
<accession>A0A1H9USI2</accession>
<keyword evidence="1" id="KW-0812">Transmembrane</keyword>
<dbReference type="AlphaFoldDB" id="A0A1H9USI2"/>
<proteinExistence type="predicted"/>
<reference evidence="3" key="1">
    <citation type="submission" date="2016-10" db="EMBL/GenBank/DDBJ databases">
        <authorList>
            <person name="Varghese N."/>
            <person name="Submissions S."/>
        </authorList>
    </citation>
    <scope>NUCLEOTIDE SEQUENCE [LARGE SCALE GENOMIC DNA]</scope>
    <source>
        <strain evidence="3">S9</strain>
    </source>
</reference>
<dbReference type="Proteomes" id="UP000198571">
    <property type="component" value="Unassembled WGS sequence"/>
</dbReference>
<dbReference type="RefSeq" id="WP_093052046.1">
    <property type="nucleotide sequence ID" value="NZ_FOGT01000008.1"/>
</dbReference>
<evidence type="ECO:0000256" key="1">
    <source>
        <dbReference type="SAM" id="Phobius"/>
    </source>
</evidence>
<protein>
    <submittedName>
        <fullName evidence="2">Uncharacterized protein</fullName>
    </submittedName>
</protein>
<evidence type="ECO:0000313" key="2">
    <source>
        <dbReference type="EMBL" id="SES12301.1"/>
    </source>
</evidence>
<name>A0A1H9USI2_9BACI</name>
<dbReference type="EMBL" id="FOGT01000008">
    <property type="protein sequence ID" value="SES12301.1"/>
    <property type="molecule type" value="Genomic_DNA"/>
</dbReference>
<organism evidence="2 3">
    <name type="scientific">Salipaludibacillus aurantiacus</name>
    <dbReference type="NCBI Taxonomy" id="1601833"/>
    <lineage>
        <taxon>Bacteria</taxon>
        <taxon>Bacillati</taxon>
        <taxon>Bacillota</taxon>
        <taxon>Bacilli</taxon>
        <taxon>Bacillales</taxon>
        <taxon>Bacillaceae</taxon>
    </lineage>
</organism>
<keyword evidence="1" id="KW-0472">Membrane</keyword>